<evidence type="ECO:0000256" key="9">
    <source>
        <dbReference type="ARBA" id="ARBA00048793"/>
    </source>
</evidence>
<dbReference type="KEGG" id="red:roselon_01381"/>
<keyword evidence="7 12" id="KW-0560">Oxidoreductase</keyword>
<dbReference type="EMBL" id="CP004372">
    <property type="protein sequence ID" value="AHM03768.1"/>
    <property type="molecule type" value="Genomic_DNA"/>
</dbReference>
<protein>
    <recommendedName>
        <fullName evidence="4">2-dehydropantoate 2-reductase</fullName>
        <ecNumber evidence="3">1.1.1.169</ecNumber>
    </recommendedName>
    <alternativeName>
        <fullName evidence="8">Ketopantoate reductase</fullName>
    </alternativeName>
</protein>
<proteinExistence type="inferred from homology"/>
<keyword evidence="6" id="KW-0521">NADP</keyword>
<dbReference type="GO" id="GO:0050661">
    <property type="term" value="F:NADP binding"/>
    <property type="evidence" value="ECO:0007669"/>
    <property type="project" value="TreeGrafter"/>
</dbReference>
<dbReference type="eggNOG" id="COG1893">
    <property type="taxonomic scope" value="Bacteria"/>
</dbReference>
<evidence type="ECO:0000256" key="3">
    <source>
        <dbReference type="ARBA" id="ARBA00013014"/>
    </source>
</evidence>
<accession>W8RRP3</accession>
<dbReference type="Proteomes" id="UP000019593">
    <property type="component" value="Chromosome"/>
</dbReference>
<comment type="pathway">
    <text evidence="1">Cofactor biosynthesis; (R)-pantothenate biosynthesis; (R)-pantoate from 3-methyl-2-oxobutanoate: step 2/2.</text>
</comment>
<evidence type="ECO:0000256" key="8">
    <source>
        <dbReference type="ARBA" id="ARBA00032024"/>
    </source>
</evidence>
<dbReference type="InterPro" id="IPR013752">
    <property type="entry name" value="KPA_reductase"/>
</dbReference>
<evidence type="ECO:0000256" key="6">
    <source>
        <dbReference type="ARBA" id="ARBA00022857"/>
    </source>
</evidence>
<evidence type="ECO:0000256" key="4">
    <source>
        <dbReference type="ARBA" id="ARBA00019465"/>
    </source>
</evidence>
<evidence type="ECO:0000256" key="7">
    <source>
        <dbReference type="ARBA" id="ARBA00023002"/>
    </source>
</evidence>
<evidence type="ECO:0000256" key="1">
    <source>
        <dbReference type="ARBA" id="ARBA00004994"/>
    </source>
</evidence>
<feature type="domain" description="Ketopantoate reductase C-terminal" evidence="11">
    <location>
        <begin position="202"/>
        <end position="300"/>
    </location>
</feature>
<evidence type="ECO:0000256" key="2">
    <source>
        <dbReference type="ARBA" id="ARBA00007870"/>
    </source>
</evidence>
<dbReference type="InterPro" id="IPR013328">
    <property type="entry name" value="6PGD_dom2"/>
</dbReference>
<dbReference type="HOGENOM" id="CLU_031468_1_0_5"/>
<dbReference type="GO" id="GO:0005737">
    <property type="term" value="C:cytoplasm"/>
    <property type="evidence" value="ECO:0007669"/>
    <property type="project" value="TreeGrafter"/>
</dbReference>
<dbReference type="GO" id="GO:0015940">
    <property type="term" value="P:pantothenate biosynthetic process"/>
    <property type="evidence" value="ECO:0007669"/>
    <property type="project" value="UniProtKB-UniPathway"/>
</dbReference>
<dbReference type="AlphaFoldDB" id="W8RRP3"/>
<dbReference type="InterPro" id="IPR008927">
    <property type="entry name" value="6-PGluconate_DH-like_C_sf"/>
</dbReference>
<organism evidence="12 13">
    <name type="scientific">Roseicyclus elongatus DSM 19469</name>
    <dbReference type="NCBI Taxonomy" id="1294273"/>
    <lineage>
        <taxon>Bacteria</taxon>
        <taxon>Pseudomonadati</taxon>
        <taxon>Pseudomonadota</taxon>
        <taxon>Alphaproteobacteria</taxon>
        <taxon>Rhodobacterales</taxon>
        <taxon>Roseobacteraceae</taxon>
        <taxon>Roseicyclus</taxon>
    </lineage>
</organism>
<gene>
    <name evidence="12" type="ORF">roselon_01381</name>
</gene>
<dbReference type="EC" id="1.1.1.169" evidence="3"/>
<feature type="domain" description="Ketopantoate reductase N-terminal" evidence="10">
    <location>
        <begin position="3"/>
        <end position="139"/>
    </location>
</feature>
<dbReference type="UniPathway" id="UPA00028">
    <property type="reaction ID" value="UER00004"/>
</dbReference>
<keyword evidence="13" id="KW-1185">Reference proteome</keyword>
<dbReference type="SUPFAM" id="SSF48179">
    <property type="entry name" value="6-phosphogluconate dehydrogenase C-terminal domain-like"/>
    <property type="match status" value="1"/>
</dbReference>
<dbReference type="InterPro" id="IPR013332">
    <property type="entry name" value="KPR_N"/>
</dbReference>
<name>W8RRP3_9RHOB</name>
<dbReference type="PANTHER" id="PTHR43765:SF2">
    <property type="entry name" value="2-DEHYDROPANTOATE 2-REDUCTASE"/>
    <property type="match status" value="1"/>
</dbReference>
<dbReference type="GO" id="GO:0008677">
    <property type="term" value="F:2-dehydropantoate 2-reductase activity"/>
    <property type="evidence" value="ECO:0007669"/>
    <property type="project" value="UniProtKB-EC"/>
</dbReference>
<keyword evidence="5" id="KW-0566">Pantothenate biosynthesis</keyword>
<dbReference type="Gene3D" id="1.10.1040.10">
    <property type="entry name" value="N-(1-d-carboxylethyl)-l-norvaline Dehydrogenase, domain 2"/>
    <property type="match status" value="1"/>
</dbReference>
<evidence type="ECO:0000313" key="12">
    <source>
        <dbReference type="EMBL" id="AHM03768.1"/>
    </source>
</evidence>
<dbReference type="SUPFAM" id="SSF51735">
    <property type="entry name" value="NAD(P)-binding Rossmann-fold domains"/>
    <property type="match status" value="1"/>
</dbReference>
<dbReference type="Pfam" id="PF02558">
    <property type="entry name" value="ApbA"/>
    <property type="match status" value="1"/>
</dbReference>
<dbReference type="Pfam" id="PF08546">
    <property type="entry name" value="ApbA_C"/>
    <property type="match status" value="1"/>
</dbReference>
<dbReference type="Gene3D" id="3.40.50.720">
    <property type="entry name" value="NAD(P)-binding Rossmann-like Domain"/>
    <property type="match status" value="1"/>
</dbReference>
<reference evidence="12 13" key="1">
    <citation type="submission" date="2013-03" db="EMBL/GenBank/DDBJ databases">
        <authorList>
            <person name="Fiebig A."/>
            <person name="Goeker M."/>
            <person name="Klenk H.-P.P."/>
        </authorList>
    </citation>
    <scope>NUCLEOTIDE SEQUENCE [LARGE SCALE GENOMIC DNA]</scope>
    <source>
        <strain evidence="13">DSM 19469</strain>
    </source>
</reference>
<dbReference type="PANTHER" id="PTHR43765">
    <property type="entry name" value="2-DEHYDROPANTOATE 2-REDUCTASE-RELATED"/>
    <property type="match status" value="1"/>
</dbReference>
<comment type="catalytic activity">
    <reaction evidence="9">
        <text>(R)-pantoate + NADP(+) = 2-dehydropantoate + NADPH + H(+)</text>
        <dbReference type="Rhea" id="RHEA:16233"/>
        <dbReference type="ChEBI" id="CHEBI:11561"/>
        <dbReference type="ChEBI" id="CHEBI:15378"/>
        <dbReference type="ChEBI" id="CHEBI:15980"/>
        <dbReference type="ChEBI" id="CHEBI:57783"/>
        <dbReference type="ChEBI" id="CHEBI:58349"/>
        <dbReference type="EC" id="1.1.1.169"/>
    </reaction>
</comment>
<dbReference type="PATRIC" id="fig|1294273.3.peg.1357"/>
<evidence type="ECO:0000259" key="10">
    <source>
        <dbReference type="Pfam" id="PF02558"/>
    </source>
</evidence>
<evidence type="ECO:0000313" key="13">
    <source>
        <dbReference type="Proteomes" id="UP000019593"/>
    </source>
</evidence>
<dbReference type="InterPro" id="IPR050838">
    <property type="entry name" value="Ketopantoate_reductase"/>
</dbReference>
<dbReference type="STRING" id="1294273.roselon_01381"/>
<evidence type="ECO:0000256" key="5">
    <source>
        <dbReference type="ARBA" id="ARBA00022655"/>
    </source>
</evidence>
<dbReference type="InterPro" id="IPR036291">
    <property type="entry name" value="NAD(P)-bd_dom_sf"/>
</dbReference>
<dbReference type="OrthoDB" id="9796561at2"/>
<dbReference type="RefSeq" id="WP_025311615.1">
    <property type="nucleotide sequence ID" value="NZ_CP004372.1"/>
</dbReference>
<comment type="similarity">
    <text evidence="2">Belongs to the ketopantoate reductase family.</text>
</comment>
<evidence type="ECO:0000259" key="11">
    <source>
        <dbReference type="Pfam" id="PF08546"/>
    </source>
</evidence>
<sequence>MRIIIYGMGAVGGVVAAALARSGQSVIGIARGAMAQAVAARGLRLRAPGLDAWVPVPVVCHPSEIDWRDDDLILLCMKSQDTQAALEDLRSAGVTRQALFCAQNGVANESAALRLFPNVHGVTVMMPALYLVPGEVAVFTEPKFGIFDLGRYPGGVDADDRRMATALEAAMIATNLLPDVMASKRGKLLLNLGNILKAALGHQAETGTLGQRVRAEAEAVFRAAGLDWQPPEETDAQRDALMRPVDSLPGVARVGGSTNQSLLRGAIRLETDYLNGEIALLGRLHGLDTPLNAGLCRVAAHLAVKRLRPGDMTLPEVEAMLAMDQTEPI</sequence>